<evidence type="ECO:0000313" key="3">
    <source>
        <dbReference type="Proteomes" id="UP000307702"/>
    </source>
</evidence>
<feature type="non-terminal residue" evidence="2">
    <location>
        <position position="55"/>
    </location>
</feature>
<evidence type="ECO:0000313" key="2">
    <source>
        <dbReference type="EMBL" id="TMM34736.1"/>
    </source>
</evidence>
<sequence length="55" mass="6416">MGKERTNKHQSKRGFEDKKQNRYPNKKQTGRNQSVSDQNEEALEDNFVFGHHAAV</sequence>
<organism evidence="2 3">
    <name type="scientific">Colwellia ponticola</name>
    <dbReference type="NCBI Taxonomy" id="2304625"/>
    <lineage>
        <taxon>Bacteria</taxon>
        <taxon>Pseudomonadati</taxon>
        <taxon>Pseudomonadota</taxon>
        <taxon>Gammaproteobacteria</taxon>
        <taxon>Alteromonadales</taxon>
        <taxon>Colwelliaceae</taxon>
        <taxon>Colwellia</taxon>
    </lineage>
</organism>
<dbReference type="AlphaFoldDB" id="A0A8H2JJD6"/>
<feature type="compositionally biased region" description="Basic and acidic residues" evidence="1">
    <location>
        <begin position="1"/>
        <end position="20"/>
    </location>
</feature>
<gene>
    <name evidence="2" type="ORF">FCS21_16540</name>
</gene>
<evidence type="ECO:0000256" key="1">
    <source>
        <dbReference type="SAM" id="MobiDB-lite"/>
    </source>
</evidence>
<name>A0A8H2JJD6_9GAMM</name>
<keyword evidence="2" id="KW-0808">Transferase</keyword>
<keyword evidence="3" id="KW-1185">Reference proteome</keyword>
<dbReference type="EMBL" id="SZVP01000198">
    <property type="protein sequence ID" value="TMM34736.1"/>
    <property type="molecule type" value="Genomic_DNA"/>
</dbReference>
<proteinExistence type="predicted"/>
<reference evidence="2 3" key="1">
    <citation type="submission" date="2019-05" db="EMBL/GenBank/DDBJ databases">
        <title>Colwellia ponticola sp. nov., isolated from seawater.</title>
        <authorList>
            <person name="Yoon J.-H."/>
        </authorList>
    </citation>
    <scope>NUCLEOTIDE SEQUENCE [LARGE SCALE GENOMIC DNA]</scope>
    <source>
        <strain evidence="2 3">OISW-25</strain>
    </source>
</reference>
<dbReference type="GO" id="GO:0032259">
    <property type="term" value="P:methylation"/>
    <property type="evidence" value="ECO:0007669"/>
    <property type="project" value="UniProtKB-KW"/>
</dbReference>
<dbReference type="GO" id="GO:0008168">
    <property type="term" value="F:methyltransferase activity"/>
    <property type="evidence" value="ECO:0007669"/>
    <property type="project" value="UniProtKB-KW"/>
</dbReference>
<dbReference type="Proteomes" id="UP000307702">
    <property type="component" value="Unassembled WGS sequence"/>
</dbReference>
<comment type="caution">
    <text evidence="2">The sequence shown here is derived from an EMBL/GenBank/DDBJ whole genome shotgun (WGS) entry which is preliminary data.</text>
</comment>
<accession>A0A8H2JJD6</accession>
<protein>
    <submittedName>
        <fullName evidence="2">23S rRNA (Guanosine(2251)-2'-O)-methyltransferase RlmB</fullName>
    </submittedName>
</protein>
<keyword evidence="2" id="KW-0489">Methyltransferase</keyword>
<feature type="region of interest" description="Disordered" evidence="1">
    <location>
        <begin position="1"/>
        <end position="55"/>
    </location>
</feature>